<evidence type="ECO:0000256" key="1">
    <source>
        <dbReference type="ARBA" id="ARBA00004442"/>
    </source>
</evidence>
<dbReference type="InterPro" id="IPR006665">
    <property type="entry name" value="OmpA-like"/>
</dbReference>
<dbReference type="PANTHER" id="PTHR30329">
    <property type="entry name" value="STATOR ELEMENT OF FLAGELLAR MOTOR COMPLEX"/>
    <property type="match status" value="1"/>
</dbReference>
<feature type="chain" id="PRO_5041366754" evidence="5">
    <location>
        <begin position="32"/>
        <end position="238"/>
    </location>
</feature>
<keyword evidence="5" id="KW-0732">Signal</keyword>
<feature type="signal peptide" evidence="5">
    <location>
        <begin position="1"/>
        <end position="31"/>
    </location>
</feature>
<dbReference type="Proteomes" id="UP001330184">
    <property type="component" value="Chromosome"/>
</dbReference>
<protein>
    <submittedName>
        <fullName evidence="7">Membrane protein</fullName>
    </submittedName>
</protein>
<dbReference type="Gene3D" id="3.30.1330.60">
    <property type="entry name" value="OmpA-like domain"/>
    <property type="match status" value="1"/>
</dbReference>
<dbReference type="InterPro" id="IPR039567">
    <property type="entry name" value="Gly-zipper"/>
</dbReference>
<evidence type="ECO:0000256" key="5">
    <source>
        <dbReference type="SAM" id="SignalP"/>
    </source>
</evidence>
<accession>A0AA48KMD7</accession>
<keyword evidence="3" id="KW-0998">Cell outer membrane</keyword>
<dbReference type="PROSITE" id="PS51123">
    <property type="entry name" value="OMPA_2"/>
    <property type="match status" value="1"/>
</dbReference>
<gene>
    <name evidence="7" type="primary">yiaD</name>
    <name evidence="7" type="ORF">MACH07_29590</name>
</gene>
<feature type="domain" description="OmpA-like" evidence="6">
    <location>
        <begin position="109"/>
        <end position="226"/>
    </location>
</feature>
<dbReference type="PRINTS" id="PR01021">
    <property type="entry name" value="OMPADOMAIN"/>
</dbReference>
<dbReference type="InterPro" id="IPR050330">
    <property type="entry name" value="Bact_OuterMem_StrucFunc"/>
</dbReference>
<proteinExistence type="predicted"/>
<evidence type="ECO:0000256" key="4">
    <source>
        <dbReference type="PROSITE-ProRule" id="PRU00473"/>
    </source>
</evidence>
<dbReference type="GO" id="GO:0009279">
    <property type="term" value="C:cell outer membrane"/>
    <property type="evidence" value="ECO:0007669"/>
    <property type="project" value="UniProtKB-SubCell"/>
</dbReference>
<dbReference type="SUPFAM" id="SSF103088">
    <property type="entry name" value="OmpA-like"/>
    <property type="match status" value="1"/>
</dbReference>
<comment type="subcellular location">
    <subcellularLocation>
        <location evidence="1">Cell outer membrane</location>
    </subcellularLocation>
</comment>
<dbReference type="InterPro" id="IPR036737">
    <property type="entry name" value="OmpA-like_sf"/>
</dbReference>
<dbReference type="Pfam" id="PF00691">
    <property type="entry name" value="OmpA"/>
    <property type="match status" value="1"/>
</dbReference>
<name>A0AA48KMD7_9FLAO</name>
<dbReference type="InterPro" id="IPR006664">
    <property type="entry name" value="OMP_bac"/>
</dbReference>
<evidence type="ECO:0000313" key="7">
    <source>
        <dbReference type="EMBL" id="BDW94127.1"/>
    </source>
</evidence>
<dbReference type="PANTHER" id="PTHR30329:SF21">
    <property type="entry name" value="LIPOPROTEIN YIAD-RELATED"/>
    <property type="match status" value="1"/>
</dbReference>
<dbReference type="PRINTS" id="PR01023">
    <property type="entry name" value="NAFLGMOTY"/>
</dbReference>
<reference evidence="7 8" key="1">
    <citation type="submission" date="2023-01" db="EMBL/GenBank/DDBJ databases">
        <title>Complete genome sequence of Muricauda aquimarina strain IFOP_LL357.</title>
        <authorList>
            <person name="Gajardo G."/>
            <person name="Ueki S."/>
            <person name="Maruyama F."/>
        </authorList>
    </citation>
    <scope>NUCLEOTIDE SEQUENCE [LARGE SCALE GENOMIC DNA]</scope>
    <source>
        <strain evidence="7 8">IFOP_LL357</strain>
    </source>
</reference>
<evidence type="ECO:0000256" key="2">
    <source>
        <dbReference type="ARBA" id="ARBA00023136"/>
    </source>
</evidence>
<dbReference type="PROSITE" id="PS51257">
    <property type="entry name" value="PROKAR_LIPOPROTEIN"/>
    <property type="match status" value="1"/>
</dbReference>
<evidence type="ECO:0000256" key="3">
    <source>
        <dbReference type="ARBA" id="ARBA00023237"/>
    </source>
</evidence>
<keyword evidence="8" id="KW-1185">Reference proteome</keyword>
<organism evidence="7 8">
    <name type="scientific">Flagellimonas marinaquae</name>
    <dbReference type="NCBI Taxonomy" id="254955"/>
    <lineage>
        <taxon>Bacteria</taxon>
        <taxon>Pseudomonadati</taxon>
        <taxon>Bacteroidota</taxon>
        <taxon>Flavobacteriia</taxon>
        <taxon>Flavobacteriales</taxon>
        <taxon>Flavobacteriaceae</taxon>
        <taxon>Flagellimonas</taxon>
    </lineage>
</organism>
<sequence>MNSQKNNYMKNILLKSATAFLALTLIISCDAVKNANNTQKGAAIGAGGGAVIGGIIGNNVGKGNTALGAIIGAVVGGAAGGYIGNRMDRQAEQIEEEIPGAEVQRVGEGINVTFSGENGVYFDTNKSDIKGASAATLDKLAGIFKEYPKTNILIEGHTDSDGAAEYNMGLSQRRAQSVTSYLVSKGISSGRFTTKWYGEEQPIESNETAAGKAANRRVELAIIASDELKQEAYEKTEN</sequence>
<dbReference type="Pfam" id="PF13488">
    <property type="entry name" value="Gly-zipper_Omp"/>
    <property type="match status" value="1"/>
</dbReference>
<evidence type="ECO:0000313" key="8">
    <source>
        <dbReference type="Proteomes" id="UP001330184"/>
    </source>
</evidence>
<dbReference type="EMBL" id="AP027268">
    <property type="protein sequence ID" value="BDW94127.1"/>
    <property type="molecule type" value="Genomic_DNA"/>
</dbReference>
<keyword evidence="2 4" id="KW-0472">Membrane</keyword>
<dbReference type="CDD" id="cd07185">
    <property type="entry name" value="OmpA_C-like"/>
    <property type="match status" value="1"/>
</dbReference>
<evidence type="ECO:0000259" key="6">
    <source>
        <dbReference type="PROSITE" id="PS51123"/>
    </source>
</evidence>
<dbReference type="AlphaFoldDB" id="A0AA48KMD7"/>